<dbReference type="AlphaFoldDB" id="A0A382BM01"/>
<evidence type="ECO:0000313" key="2">
    <source>
        <dbReference type="EMBL" id="SVB14561.1"/>
    </source>
</evidence>
<dbReference type="InterPro" id="IPR011836">
    <property type="entry name" value="YhdP"/>
</dbReference>
<protein>
    <recommendedName>
        <fullName evidence="1">YhdP central domain-containing protein</fullName>
    </recommendedName>
</protein>
<gene>
    <name evidence="2" type="ORF">METZ01_LOCUS167415</name>
</gene>
<reference evidence="2" key="1">
    <citation type="submission" date="2018-05" db="EMBL/GenBank/DDBJ databases">
        <authorList>
            <person name="Lanie J.A."/>
            <person name="Ng W.-L."/>
            <person name="Kazmierczak K.M."/>
            <person name="Andrzejewski T.M."/>
            <person name="Davidsen T.M."/>
            <person name="Wayne K.J."/>
            <person name="Tettelin H."/>
            <person name="Glass J.I."/>
            <person name="Rusch D."/>
            <person name="Podicherti R."/>
            <person name="Tsui H.-C.T."/>
            <person name="Winkler M.E."/>
        </authorList>
    </citation>
    <scope>NUCLEOTIDE SEQUENCE</scope>
</reference>
<dbReference type="InterPro" id="IPR025263">
    <property type="entry name" value="YhdP_central"/>
</dbReference>
<sequence>FNGRVSLNNSSIESGLPGLALENVNGDINFGVNEIWANDIDAIYIGNPIKLTIPTTNYKNLDFLPFEISGVANKKFIIDQMTGLFPNLYNNIENIRTYLSGESEWTFSLSESENNSQIDDKKIEFKSDLYGIGINLPPPLGKEKNELRPLIIETNISNLLIDKVSIYYNNEIFTDIFIDNTKDFFVKNINIGLEKKHPENKTDNSISIQGSMNSLIFTDWANLINTSKTNNGVNQDKTFLGKINVKNLEIINKNFDNVNINFASSNSNKDWNIVFDSEKIKGEARYKKKSIDKNDYLYLNFETISLSENQNTENLTAYKIHNMPELEISINNFIYKNNELGHLNLKTTNSDNIINIDKLSFKKPGVNINANGFWSSIDEIDKSEFYVKLESDSIKKMFDTFNYTATNIKDAKTLLEFNINWDGSPLNFAMENLNGQINMNIEKGRFLDIEPKAGRLFGLLSIQALPRRLSLDFADLFNEGFAFDTIKGNFNLEGGQAYTNNLQMVGPSGDIMISGRAGLVAEDYDQIATVIPKVSDSLPLASALFGPVGVGVGAVLYFAGELFESIPENIDKILTQQYSIKGSWENPDIEKINTNK</sequence>
<feature type="non-terminal residue" evidence="2">
    <location>
        <position position="1"/>
    </location>
</feature>
<dbReference type="PANTHER" id="PTHR38690">
    <property type="entry name" value="PROTEASE-RELATED"/>
    <property type="match status" value="1"/>
</dbReference>
<feature type="domain" description="YhdP central" evidence="1">
    <location>
        <begin position="2"/>
        <end position="589"/>
    </location>
</feature>
<organism evidence="2">
    <name type="scientific">marine metagenome</name>
    <dbReference type="NCBI Taxonomy" id="408172"/>
    <lineage>
        <taxon>unclassified sequences</taxon>
        <taxon>metagenomes</taxon>
        <taxon>ecological metagenomes</taxon>
    </lineage>
</organism>
<dbReference type="Pfam" id="PF13116">
    <property type="entry name" value="YhdP"/>
    <property type="match status" value="1"/>
</dbReference>
<proteinExistence type="predicted"/>
<accession>A0A382BM01</accession>
<dbReference type="PANTHER" id="PTHR38690:SF1">
    <property type="entry name" value="PROTEASE"/>
    <property type="match status" value="1"/>
</dbReference>
<evidence type="ECO:0000259" key="1">
    <source>
        <dbReference type="Pfam" id="PF13116"/>
    </source>
</evidence>
<dbReference type="EMBL" id="UINC01030334">
    <property type="protein sequence ID" value="SVB14561.1"/>
    <property type="molecule type" value="Genomic_DNA"/>
</dbReference>
<name>A0A382BM01_9ZZZZ</name>